<name>A0A9X3F9U2_9BACT</name>
<dbReference type="Gene3D" id="3.40.50.10320">
    <property type="entry name" value="LmbE-like"/>
    <property type="match status" value="1"/>
</dbReference>
<dbReference type="InterPro" id="IPR003737">
    <property type="entry name" value="GlcNAc_PI_deacetylase-related"/>
</dbReference>
<dbReference type="SUPFAM" id="SSF102588">
    <property type="entry name" value="LmbE-like"/>
    <property type="match status" value="1"/>
</dbReference>
<dbReference type="RefSeq" id="WP_343335589.1">
    <property type="nucleotide sequence ID" value="NZ_JAPOHD010000067.1"/>
</dbReference>
<dbReference type="AlphaFoldDB" id="A0A9X3F9U2"/>
<dbReference type="PANTHER" id="PTHR12993">
    <property type="entry name" value="N-ACETYLGLUCOSAMINYL-PHOSPHATIDYLINOSITOL DE-N-ACETYLASE-RELATED"/>
    <property type="match status" value="1"/>
</dbReference>
<dbReference type="PANTHER" id="PTHR12993:SF30">
    <property type="entry name" value="N-ACETYL-ALPHA-D-GLUCOSAMINYL L-MALATE DEACETYLASE 1"/>
    <property type="match status" value="1"/>
</dbReference>
<comment type="caution">
    <text evidence="1">The sequence shown here is derived from an EMBL/GenBank/DDBJ whole genome shotgun (WGS) entry which is preliminary data.</text>
</comment>
<accession>A0A9X3F9U2</accession>
<organism evidence="1 2">
    <name type="scientific">Draconibacterium aestuarii</name>
    <dbReference type="NCBI Taxonomy" id="2998507"/>
    <lineage>
        <taxon>Bacteria</taxon>
        <taxon>Pseudomonadati</taxon>
        <taxon>Bacteroidota</taxon>
        <taxon>Bacteroidia</taxon>
        <taxon>Marinilabiliales</taxon>
        <taxon>Prolixibacteraceae</taxon>
        <taxon>Draconibacterium</taxon>
    </lineage>
</organism>
<dbReference type="Proteomes" id="UP001145087">
    <property type="component" value="Unassembled WGS sequence"/>
</dbReference>
<dbReference type="EMBL" id="JAPOHD010000067">
    <property type="protein sequence ID" value="MCY1723264.1"/>
    <property type="molecule type" value="Genomic_DNA"/>
</dbReference>
<evidence type="ECO:0000313" key="2">
    <source>
        <dbReference type="Proteomes" id="UP001145087"/>
    </source>
</evidence>
<sequence length="213" mass="24856">MLSFKFKKDTPLNILCLGAHCDDIELGTGGTLLKLIQENKIGQVNWIVFSSDETRRTEAISSANQVLENVTNKKITVNSFRDGFLKAKSTEIKEYFEKIKSIIKPDIIFTHYRNDRHQDHRIISDLTWNTWRNHMILEYEIPKYDGDLGIPNLYVPLEKKILAKRNKIMLDNFVSQREKHWFDEETLNALPRLRGIESATTFAEAFYAHKLIL</sequence>
<dbReference type="InterPro" id="IPR024078">
    <property type="entry name" value="LmbE-like_dom_sf"/>
</dbReference>
<protein>
    <submittedName>
        <fullName evidence="1">PIG-L family deacetylase</fullName>
    </submittedName>
</protein>
<gene>
    <name evidence="1" type="ORF">OU798_23140</name>
</gene>
<reference evidence="1" key="1">
    <citation type="submission" date="2022-11" db="EMBL/GenBank/DDBJ databases">
        <title>Marilongibacter aestuarii gen. nov., sp. nov., isolated from tidal flat sediment.</title>
        <authorList>
            <person name="Jiayan W."/>
        </authorList>
    </citation>
    <scope>NUCLEOTIDE SEQUENCE</scope>
    <source>
        <strain evidence="1">Z1-6</strain>
    </source>
</reference>
<proteinExistence type="predicted"/>
<evidence type="ECO:0000313" key="1">
    <source>
        <dbReference type="EMBL" id="MCY1723264.1"/>
    </source>
</evidence>
<keyword evidence="2" id="KW-1185">Reference proteome</keyword>
<dbReference type="GO" id="GO:0016811">
    <property type="term" value="F:hydrolase activity, acting on carbon-nitrogen (but not peptide) bonds, in linear amides"/>
    <property type="evidence" value="ECO:0007669"/>
    <property type="project" value="TreeGrafter"/>
</dbReference>
<dbReference type="Pfam" id="PF02585">
    <property type="entry name" value="PIG-L"/>
    <property type="match status" value="1"/>
</dbReference>